<evidence type="ECO:0000313" key="1">
    <source>
        <dbReference type="EMBL" id="MFD2670345.1"/>
    </source>
</evidence>
<comment type="caution">
    <text evidence="1">The sequence shown here is derived from an EMBL/GenBank/DDBJ whole genome shotgun (WGS) entry which is preliminary data.</text>
</comment>
<proteinExistence type="predicted"/>
<dbReference type="Proteomes" id="UP001597497">
    <property type="component" value="Unassembled WGS sequence"/>
</dbReference>
<dbReference type="Gene3D" id="2.130.10.30">
    <property type="entry name" value="Regulator of chromosome condensation 1/beta-lactamase-inhibitor protein II"/>
    <property type="match status" value="1"/>
</dbReference>
<dbReference type="Pfam" id="PF00415">
    <property type="entry name" value="RCC1"/>
    <property type="match status" value="1"/>
</dbReference>
<dbReference type="SUPFAM" id="SSF50985">
    <property type="entry name" value="RCC1/BLIP-II"/>
    <property type="match status" value="1"/>
</dbReference>
<accession>A0ABW5R5M4</accession>
<dbReference type="EMBL" id="JBHUMM010000002">
    <property type="protein sequence ID" value="MFD2670345.1"/>
    <property type="molecule type" value="Genomic_DNA"/>
</dbReference>
<protein>
    <submittedName>
        <fullName evidence="1">Uncharacterized protein</fullName>
    </submittedName>
</protein>
<dbReference type="InterPro" id="IPR000408">
    <property type="entry name" value="Reg_chr_condens"/>
</dbReference>
<name>A0ABW5R5M4_9BACL</name>
<dbReference type="InterPro" id="IPR009091">
    <property type="entry name" value="RCC1/BLIP-II"/>
</dbReference>
<evidence type="ECO:0000313" key="2">
    <source>
        <dbReference type="Proteomes" id="UP001597497"/>
    </source>
</evidence>
<keyword evidence="2" id="KW-1185">Reference proteome</keyword>
<reference evidence="2" key="1">
    <citation type="journal article" date="2019" name="Int. J. Syst. Evol. Microbiol.">
        <title>The Global Catalogue of Microorganisms (GCM) 10K type strain sequencing project: providing services to taxonomists for standard genome sequencing and annotation.</title>
        <authorList>
            <consortium name="The Broad Institute Genomics Platform"/>
            <consortium name="The Broad Institute Genome Sequencing Center for Infectious Disease"/>
            <person name="Wu L."/>
            <person name="Ma J."/>
        </authorList>
    </citation>
    <scope>NUCLEOTIDE SEQUENCE [LARGE SCALE GENOMIC DNA]</scope>
    <source>
        <strain evidence="2">KCTC 33676</strain>
    </source>
</reference>
<gene>
    <name evidence="1" type="ORF">ACFSUC_01835</name>
</gene>
<dbReference type="PROSITE" id="PS50012">
    <property type="entry name" value="RCC1_3"/>
    <property type="match status" value="1"/>
</dbReference>
<organism evidence="1 2">
    <name type="scientific">Marinicrinis sediminis</name>
    <dbReference type="NCBI Taxonomy" id="1652465"/>
    <lineage>
        <taxon>Bacteria</taxon>
        <taxon>Bacillati</taxon>
        <taxon>Bacillota</taxon>
        <taxon>Bacilli</taxon>
        <taxon>Bacillales</taxon>
        <taxon>Paenibacillaceae</taxon>
    </lineage>
</organism>
<dbReference type="RefSeq" id="WP_379927719.1">
    <property type="nucleotide sequence ID" value="NZ_JBHUMM010000002.1"/>
</dbReference>
<sequence length="56" mass="6364">MPPVIEIDCGLNYCMAYSENNKLYTWGDNQWGQLGDGTFESRSKPVEIRIPDQPAD</sequence>